<reference evidence="2" key="1">
    <citation type="journal article" date="2020" name="Stud. Mycol.">
        <title>101 Dothideomycetes genomes: a test case for predicting lifestyles and emergence of pathogens.</title>
        <authorList>
            <person name="Haridas S."/>
            <person name="Albert R."/>
            <person name="Binder M."/>
            <person name="Bloem J."/>
            <person name="Labutti K."/>
            <person name="Salamov A."/>
            <person name="Andreopoulos B."/>
            <person name="Baker S."/>
            <person name="Barry K."/>
            <person name="Bills G."/>
            <person name="Bluhm B."/>
            <person name="Cannon C."/>
            <person name="Castanera R."/>
            <person name="Culley D."/>
            <person name="Daum C."/>
            <person name="Ezra D."/>
            <person name="Gonzalez J."/>
            <person name="Henrissat B."/>
            <person name="Kuo A."/>
            <person name="Liang C."/>
            <person name="Lipzen A."/>
            <person name="Lutzoni F."/>
            <person name="Magnuson J."/>
            <person name="Mondo S."/>
            <person name="Nolan M."/>
            <person name="Ohm R."/>
            <person name="Pangilinan J."/>
            <person name="Park H.-J."/>
            <person name="Ramirez L."/>
            <person name="Alfaro M."/>
            <person name="Sun H."/>
            <person name="Tritt A."/>
            <person name="Yoshinaga Y."/>
            <person name="Zwiers L.-H."/>
            <person name="Turgeon B."/>
            <person name="Goodwin S."/>
            <person name="Spatafora J."/>
            <person name="Crous P."/>
            <person name="Grigoriev I."/>
        </authorList>
    </citation>
    <scope>NUCLEOTIDE SEQUENCE</scope>
    <source>
        <strain evidence="2">CBS 121410</strain>
    </source>
</reference>
<feature type="compositionally biased region" description="Basic and acidic residues" evidence="1">
    <location>
        <begin position="25"/>
        <end position="34"/>
    </location>
</feature>
<evidence type="ECO:0000313" key="3">
    <source>
        <dbReference type="Proteomes" id="UP000799776"/>
    </source>
</evidence>
<dbReference type="Proteomes" id="UP000799776">
    <property type="component" value="Unassembled WGS sequence"/>
</dbReference>
<dbReference type="AlphaFoldDB" id="A0A6A5YFI3"/>
<dbReference type="EMBL" id="ML978714">
    <property type="protein sequence ID" value="KAF2089574.1"/>
    <property type="molecule type" value="Genomic_DNA"/>
</dbReference>
<sequence length="398" mass="43152">MFLDRFRLGKAGAQGSRKTSGSPGKQEEMSRGVEMRSTQVAHPKQLVQHGNALVEKPSTQHAQNAQNKRSPTIRQVHDGHTAVHHRPQPQDVLQGSSSTLADTVEHHSAQSTPEPSAIHQPTPATTVSSIHDSTKGAIGGPAVYQPSAAEHPAQATRACTQGRPAEDVGETPAVYIPSGTPAPKNGQHSSLIKKTIRKAKKFFGRLRHRRAHGPSHSPNHQSATEQFEAGTLAPQESDQYQMARQMAELFCSGSTPMASMNSRNATNNNGGALENNGQALATQQPTWTSDQDRYLHCRQMAELFVSRAPTNAANGRGGIQGDDGNDPAKPPDTWAANCARGFIDLTTDAQIKRWLEAVTFYQGRPDEWRPSPAEIDPIIWPEDEVQICEGCTCSECGY</sequence>
<proteinExistence type="predicted"/>
<feature type="region of interest" description="Disordered" evidence="1">
    <location>
        <begin position="312"/>
        <end position="331"/>
    </location>
</feature>
<feature type="region of interest" description="Disordered" evidence="1">
    <location>
        <begin position="77"/>
        <end position="131"/>
    </location>
</feature>
<protein>
    <submittedName>
        <fullName evidence="2">Uncharacterized protein</fullName>
    </submittedName>
</protein>
<accession>A0A6A5YFI3</accession>
<organism evidence="2 3">
    <name type="scientific">Saccharata proteae CBS 121410</name>
    <dbReference type="NCBI Taxonomy" id="1314787"/>
    <lineage>
        <taxon>Eukaryota</taxon>
        <taxon>Fungi</taxon>
        <taxon>Dikarya</taxon>
        <taxon>Ascomycota</taxon>
        <taxon>Pezizomycotina</taxon>
        <taxon>Dothideomycetes</taxon>
        <taxon>Dothideomycetes incertae sedis</taxon>
        <taxon>Botryosphaeriales</taxon>
        <taxon>Saccharataceae</taxon>
        <taxon>Saccharata</taxon>
    </lineage>
</organism>
<gene>
    <name evidence="2" type="ORF">K490DRAFT_63711</name>
</gene>
<keyword evidence="3" id="KW-1185">Reference proteome</keyword>
<feature type="region of interest" description="Disordered" evidence="1">
    <location>
        <begin position="1"/>
        <end position="37"/>
    </location>
</feature>
<feature type="compositionally biased region" description="Polar residues" evidence="1">
    <location>
        <begin position="91"/>
        <end position="101"/>
    </location>
</feature>
<name>A0A6A5YFI3_9PEZI</name>
<evidence type="ECO:0000313" key="2">
    <source>
        <dbReference type="EMBL" id="KAF2089574.1"/>
    </source>
</evidence>
<feature type="compositionally biased region" description="Polar residues" evidence="1">
    <location>
        <begin position="122"/>
        <end position="131"/>
    </location>
</feature>
<evidence type="ECO:0000256" key="1">
    <source>
        <dbReference type="SAM" id="MobiDB-lite"/>
    </source>
</evidence>